<comment type="caution">
    <text evidence="3">The sequence shown here is derived from an EMBL/GenBank/DDBJ whole genome shotgun (WGS) entry which is preliminary data.</text>
</comment>
<sequence length="446" mass="52132">MYCYSLERNFYLFKIILINKFVLSIIFFSFFTVPNFAVESVEKKAVKITIESIVEVAERNSPLLLSLNSDLETLYFRKKQEGMTQNPILSMDYGQRKAANESGSEYSFQVEQPIYYPGRKELKQLLVNNDSKIKEIQVIEATNSVRFNAVKFAYRYLIADINRSHVKERLRRLAIIENYIRSRPFITPQAKTDLFILERRILALKKHFNDLELLSSKNYEAMNFFLRFDSIPSLSLPFFKDGIRFDQSDLEKKAIDQNPLLLTARGEVEKARTEYRLASLEKYPDYSVVGQVGEDKSGVSNRYFDVGLKFRVPVWDQFQNKITAAEKNMDAKSNNLLQQENLIKMNLRQTILEYEKSKVNIKLFDLSKLERIENDLNFADAQFSKSRIQILSYLELESQLHETYHSILDAQLTHIEAFLNLLYITNEKDIIGVLKDAEQTFKYSSK</sequence>
<dbReference type="Proteomes" id="UP000015454">
    <property type="component" value="Unassembled WGS sequence"/>
</dbReference>
<accession>T0EZ46</accession>
<evidence type="ECO:0000256" key="2">
    <source>
        <dbReference type="SAM" id="Phobius"/>
    </source>
</evidence>
<gene>
    <name evidence="3" type="ORF">LEP1GSC050_4123</name>
</gene>
<comment type="similarity">
    <text evidence="1">Belongs to the outer membrane factor (OMF) (TC 1.B.17) family.</text>
</comment>
<evidence type="ECO:0000313" key="4">
    <source>
        <dbReference type="Proteomes" id="UP000015454"/>
    </source>
</evidence>
<keyword evidence="4" id="KW-1185">Reference proteome</keyword>
<dbReference type="AlphaFoldDB" id="T0EZ46"/>
<keyword evidence="2" id="KW-1133">Transmembrane helix</keyword>
<dbReference type="EMBL" id="AHMO02000008">
    <property type="protein sequence ID" value="EQA44130.1"/>
    <property type="molecule type" value="Genomic_DNA"/>
</dbReference>
<dbReference type="Gene3D" id="1.20.1600.10">
    <property type="entry name" value="Outer membrane efflux proteins (OEP)"/>
    <property type="match status" value="1"/>
</dbReference>
<feature type="transmembrane region" description="Helical" evidence="2">
    <location>
        <begin position="12"/>
        <end position="33"/>
    </location>
</feature>
<evidence type="ECO:0000313" key="3">
    <source>
        <dbReference type="EMBL" id="EQA44130.1"/>
    </source>
</evidence>
<dbReference type="STRING" id="1049789.LEP1GSC050_4123"/>
<protein>
    <submittedName>
        <fullName evidence="3">Outer membrane efflux protein</fullName>
    </submittedName>
</protein>
<dbReference type="RefSeq" id="WP_020987241.1">
    <property type="nucleotide sequence ID" value="NZ_AHMO02000008.1"/>
</dbReference>
<proteinExistence type="inferred from homology"/>
<dbReference type="PANTHER" id="PTHR30203:SF24">
    <property type="entry name" value="BLR4935 PROTEIN"/>
    <property type="match status" value="1"/>
</dbReference>
<reference evidence="3" key="1">
    <citation type="submission" date="2013-05" db="EMBL/GenBank/DDBJ databases">
        <authorList>
            <person name="Harkins D.M."/>
            <person name="Durkin A.S."/>
            <person name="Brinkac L.M."/>
            <person name="Haft D.H."/>
            <person name="Selengut J.D."/>
            <person name="Sanka R."/>
            <person name="DePew J."/>
            <person name="Purushe J."/>
            <person name="Hartskeerl R.A."/>
            <person name="Ahmed A."/>
            <person name="van der Linden H."/>
            <person name="Goris M.G.A."/>
            <person name="Vinetz J.M."/>
            <person name="Sutton G.G."/>
            <person name="Nierman W.C."/>
            <person name="Fouts D.E."/>
        </authorList>
    </citation>
    <scope>NUCLEOTIDE SEQUENCE [LARGE SCALE GENOMIC DNA]</scope>
    <source>
        <strain evidence="3">5399</strain>
    </source>
</reference>
<organism evidence="3 4">
    <name type="scientific">Leptospira broomii serovar Hurstbridge str. 5399</name>
    <dbReference type="NCBI Taxonomy" id="1049789"/>
    <lineage>
        <taxon>Bacteria</taxon>
        <taxon>Pseudomonadati</taxon>
        <taxon>Spirochaetota</taxon>
        <taxon>Spirochaetia</taxon>
        <taxon>Leptospirales</taxon>
        <taxon>Leptospiraceae</taxon>
        <taxon>Leptospira</taxon>
    </lineage>
</organism>
<dbReference type="SUPFAM" id="SSF56954">
    <property type="entry name" value="Outer membrane efflux proteins (OEP)"/>
    <property type="match status" value="1"/>
</dbReference>
<name>T0EZ46_9LEPT</name>
<evidence type="ECO:0000256" key="1">
    <source>
        <dbReference type="ARBA" id="ARBA00007613"/>
    </source>
</evidence>
<keyword evidence="2" id="KW-0472">Membrane</keyword>
<dbReference type="InterPro" id="IPR010131">
    <property type="entry name" value="MdtP/NodT-like"/>
</dbReference>
<dbReference type="PANTHER" id="PTHR30203">
    <property type="entry name" value="OUTER MEMBRANE CATION EFFLUX PROTEIN"/>
    <property type="match status" value="1"/>
</dbReference>
<dbReference type="GO" id="GO:0015562">
    <property type="term" value="F:efflux transmembrane transporter activity"/>
    <property type="evidence" value="ECO:0007669"/>
    <property type="project" value="InterPro"/>
</dbReference>
<keyword evidence="2" id="KW-0812">Transmembrane</keyword>
<dbReference type="InterPro" id="IPR003423">
    <property type="entry name" value="OMP_efflux"/>
</dbReference>
<dbReference type="Pfam" id="PF02321">
    <property type="entry name" value="OEP"/>
    <property type="match status" value="1"/>
</dbReference>